<protein>
    <submittedName>
        <fullName evidence="1">Uncharacterized protein</fullName>
    </submittedName>
</protein>
<reference evidence="1 2" key="1">
    <citation type="submission" date="2022-03" db="EMBL/GenBank/DDBJ databases">
        <authorList>
            <person name="Brunel B."/>
        </authorList>
    </citation>
    <scope>NUCLEOTIDE SEQUENCE [LARGE SCALE GENOMIC DNA]</scope>
    <source>
        <strain evidence="1">STM5069sample</strain>
    </source>
</reference>
<evidence type="ECO:0000313" key="1">
    <source>
        <dbReference type="EMBL" id="CAH2398109.1"/>
    </source>
</evidence>
<keyword evidence="2" id="KW-1185">Reference proteome</keyword>
<proteinExistence type="predicted"/>
<organism evidence="1 2">
    <name type="scientific">Mesorhizobium escarrei</name>
    <dbReference type="NCBI Taxonomy" id="666018"/>
    <lineage>
        <taxon>Bacteria</taxon>
        <taxon>Pseudomonadati</taxon>
        <taxon>Pseudomonadota</taxon>
        <taxon>Alphaproteobacteria</taxon>
        <taxon>Hyphomicrobiales</taxon>
        <taxon>Phyllobacteriaceae</taxon>
        <taxon>Mesorhizobium</taxon>
    </lineage>
</organism>
<comment type="caution">
    <text evidence="1">The sequence shown here is derived from an EMBL/GenBank/DDBJ whole genome shotgun (WGS) entry which is preliminary data.</text>
</comment>
<dbReference type="EMBL" id="CAKXZT010000101">
    <property type="protein sequence ID" value="CAH2398109.1"/>
    <property type="molecule type" value="Genomic_DNA"/>
</dbReference>
<dbReference type="Proteomes" id="UP001153050">
    <property type="component" value="Unassembled WGS sequence"/>
</dbReference>
<name>A0ABM9DN98_9HYPH</name>
<evidence type="ECO:0000313" key="2">
    <source>
        <dbReference type="Proteomes" id="UP001153050"/>
    </source>
</evidence>
<accession>A0ABM9DN98</accession>
<gene>
    <name evidence="1" type="ORF">MES5069_190073</name>
</gene>
<sequence length="73" mass="7987">MNTAPPRIGWTCRASCMPRRFQGSAYANDWTRRPVAQGIIGTANGGRPSIYIHGAHLLHDGMERLAALPRGKT</sequence>